<dbReference type="NCBIfam" id="TIGR00176">
    <property type="entry name" value="mobB"/>
    <property type="match status" value="1"/>
</dbReference>
<evidence type="ECO:0000256" key="3">
    <source>
        <dbReference type="ARBA" id="ARBA00023150"/>
    </source>
</evidence>
<dbReference type="SUPFAM" id="SSF52540">
    <property type="entry name" value="P-loop containing nucleoside triphosphate hydrolases"/>
    <property type="match status" value="1"/>
</dbReference>
<comment type="function">
    <text evidence="4">Transfers a GMP moiety from GTP to Mo-molybdopterin (Mo-MPT) cofactor (Moco or molybdenum cofactor) to form Mo-molybdopterin guanine dinucleotide (Mo-MGD) cofactor.</text>
</comment>
<comment type="subunit">
    <text evidence="4">Monomer.</text>
</comment>
<keyword evidence="2 4" id="KW-0342">GTP-binding</keyword>
<comment type="similarity">
    <text evidence="4">Belongs to the MobA family.</text>
</comment>
<feature type="binding site" evidence="4">
    <location>
        <position position="22"/>
    </location>
    <ligand>
        <name>GTP</name>
        <dbReference type="ChEBI" id="CHEBI:37565"/>
    </ligand>
</feature>
<dbReference type="GO" id="GO:0061603">
    <property type="term" value="F:molybdenum cofactor guanylyltransferase activity"/>
    <property type="evidence" value="ECO:0007669"/>
    <property type="project" value="UniProtKB-EC"/>
</dbReference>
<comment type="subcellular location">
    <subcellularLocation>
        <location evidence="4">Cytoplasm</location>
    </subcellularLocation>
</comment>
<dbReference type="InterPro" id="IPR027417">
    <property type="entry name" value="P-loop_NTPase"/>
</dbReference>
<dbReference type="RefSeq" id="WP_237445430.1">
    <property type="nucleotide sequence ID" value="NZ_CAKLPX010000003.1"/>
</dbReference>
<dbReference type="Proteomes" id="UP000838100">
    <property type="component" value="Unassembled WGS sequence"/>
</dbReference>
<organism evidence="7 8">
    <name type="scientific">Sinobacterium norvegicum</name>
    <dbReference type="NCBI Taxonomy" id="1641715"/>
    <lineage>
        <taxon>Bacteria</taxon>
        <taxon>Pseudomonadati</taxon>
        <taxon>Pseudomonadota</taxon>
        <taxon>Gammaproteobacteria</taxon>
        <taxon>Cellvibrionales</taxon>
        <taxon>Spongiibacteraceae</taxon>
        <taxon>Sinobacterium</taxon>
    </lineage>
</organism>
<dbReference type="InterPro" id="IPR052539">
    <property type="entry name" value="MGD_biosynthesis_adapter"/>
</dbReference>
<comment type="domain">
    <text evidence="4">The N-terminal domain determines nucleotide recognition and specific binding, while the C-terminal domain determines the specific binding to the target protein.</text>
</comment>
<protein>
    <recommendedName>
        <fullName evidence="4">Molybdenum cofactor guanylyltransferase</fullName>
        <shortName evidence="4">MoCo guanylyltransferase</shortName>
        <ecNumber evidence="4">2.7.7.77</ecNumber>
    </recommendedName>
    <alternativeName>
        <fullName evidence="4">GTP:molybdopterin guanylyltransferase</fullName>
    </alternativeName>
    <alternativeName>
        <fullName evidence="4">Mo-MPT guanylyltransferase</fullName>
    </alternativeName>
    <alternativeName>
        <fullName evidence="4">Molybdopterin guanylyltransferase</fullName>
    </alternativeName>
    <alternativeName>
        <fullName evidence="4">Molybdopterin-guanine dinucleotide synthase</fullName>
        <shortName evidence="4">MGD synthase</shortName>
    </alternativeName>
</protein>
<feature type="domain" description="MobA-like NTP transferase" evidence="6">
    <location>
        <begin position="7"/>
        <end position="159"/>
    </location>
</feature>
<comment type="cofactor">
    <cofactor evidence="4">
        <name>Mg(2+)</name>
        <dbReference type="ChEBI" id="CHEBI:18420"/>
    </cofactor>
</comment>
<keyword evidence="4" id="KW-0547">Nucleotide-binding</keyword>
<keyword evidence="1 4" id="KW-0460">Magnesium</keyword>
<comment type="caution">
    <text evidence="7">The sequence shown here is derived from an EMBL/GenBank/DDBJ whole genome shotgun (WGS) entry which is preliminary data.</text>
</comment>
<evidence type="ECO:0000256" key="1">
    <source>
        <dbReference type="ARBA" id="ARBA00022842"/>
    </source>
</evidence>
<evidence type="ECO:0000313" key="8">
    <source>
        <dbReference type="Proteomes" id="UP000838100"/>
    </source>
</evidence>
<proteinExistence type="inferred from homology"/>
<feature type="binding site" evidence="4">
    <location>
        <position position="68"/>
    </location>
    <ligand>
        <name>GTP</name>
        <dbReference type="ChEBI" id="CHEBI:37565"/>
    </ligand>
</feature>
<evidence type="ECO:0000259" key="5">
    <source>
        <dbReference type="Pfam" id="PF03205"/>
    </source>
</evidence>
<dbReference type="CDD" id="cd02503">
    <property type="entry name" value="MobA"/>
    <property type="match status" value="1"/>
</dbReference>
<keyword evidence="4" id="KW-0479">Metal-binding</keyword>
<comment type="caution">
    <text evidence="4">Lacks conserved residue(s) required for the propagation of feature annotation.</text>
</comment>
<keyword evidence="8" id="KW-1185">Reference proteome</keyword>
<dbReference type="Gene3D" id="3.40.50.300">
    <property type="entry name" value="P-loop containing nucleotide triphosphate hydrolases"/>
    <property type="match status" value="1"/>
</dbReference>
<dbReference type="InterPro" id="IPR029044">
    <property type="entry name" value="Nucleotide-diphossugar_trans"/>
</dbReference>
<name>A0ABM9AI81_9GAMM</name>
<feature type="domain" description="Molybdopterin-guanine dinucleotide biosynthesis protein B (MobB)" evidence="5">
    <location>
        <begin position="219"/>
        <end position="353"/>
    </location>
</feature>
<dbReference type="Pfam" id="PF03205">
    <property type="entry name" value="MobB"/>
    <property type="match status" value="1"/>
</dbReference>
<dbReference type="NCBIfam" id="TIGR02665">
    <property type="entry name" value="molyb_mobA"/>
    <property type="match status" value="1"/>
</dbReference>
<dbReference type="PANTHER" id="PTHR40072">
    <property type="entry name" value="MOLYBDOPTERIN-GUANINE DINUCLEOTIDE BIOSYNTHESIS ADAPTER PROTEIN-RELATED"/>
    <property type="match status" value="1"/>
</dbReference>
<feature type="binding site" evidence="4">
    <location>
        <position position="98"/>
    </location>
    <ligand>
        <name>Mg(2+)</name>
        <dbReference type="ChEBI" id="CHEBI:18420"/>
    </ligand>
</feature>
<gene>
    <name evidence="7" type="primary">mobA_2</name>
    <name evidence="4" type="synonym">mobA</name>
    <name evidence="7" type="ORF">SIN8267_02890</name>
</gene>
<keyword evidence="4 7" id="KW-0808">Transferase</keyword>
<accession>A0ABM9AI81</accession>
<dbReference type="InterPro" id="IPR004435">
    <property type="entry name" value="MobB_dom"/>
</dbReference>
<dbReference type="CDD" id="cd03116">
    <property type="entry name" value="MobB"/>
    <property type="match status" value="1"/>
</dbReference>
<reference evidence="7" key="1">
    <citation type="submission" date="2021-12" db="EMBL/GenBank/DDBJ databases">
        <authorList>
            <person name="Rodrigo-Torres L."/>
            <person name="Arahal R. D."/>
            <person name="Lucena T."/>
        </authorList>
    </citation>
    <scope>NUCLEOTIDE SEQUENCE</scope>
    <source>
        <strain evidence="7">CECT 8267</strain>
    </source>
</reference>
<dbReference type="Pfam" id="PF12804">
    <property type="entry name" value="NTP_transf_3"/>
    <property type="match status" value="1"/>
</dbReference>
<evidence type="ECO:0000313" key="7">
    <source>
        <dbReference type="EMBL" id="CAH0992753.1"/>
    </source>
</evidence>
<dbReference type="EMBL" id="CAKLPX010000003">
    <property type="protein sequence ID" value="CAH0992753.1"/>
    <property type="molecule type" value="Genomic_DNA"/>
</dbReference>
<evidence type="ECO:0000259" key="6">
    <source>
        <dbReference type="Pfam" id="PF12804"/>
    </source>
</evidence>
<evidence type="ECO:0000256" key="4">
    <source>
        <dbReference type="HAMAP-Rule" id="MF_00316"/>
    </source>
</evidence>
<dbReference type="SUPFAM" id="SSF53448">
    <property type="entry name" value="Nucleotide-diphospho-sugar transferases"/>
    <property type="match status" value="1"/>
</dbReference>
<dbReference type="InterPro" id="IPR013482">
    <property type="entry name" value="Molybde_CF_guanTrfase"/>
</dbReference>
<keyword evidence="3 4" id="KW-0501">Molybdenum cofactor biosynthesis</keyword>
<feature type="binding site" evidence="4">
    <location>
        <position position="98"/>
    </location>
    <ligand>
        <name>GTP</name>
        <dbReference type="ChEBI" id="CHEBI:37565"/>
    </ligand>
</feature>
<dbReference type="HAMAP" id="MF_00316">
    <property type="entry name" value="MobA"/>
    <property type="match status" value="1"/>
</dbReference>
<dbReference type="PANTHER" id="PTHR40072:SF1">
    <property type="entry name" value="MOLYBDOPTERIN-GUANINE DINUCLEOTIDE BIOSYNTHESIS ADAPTER PROTEIN"/>
    <property type="match status" value="1"/>
</dbReference>
<keyword evidence="7" id="KW-0548">Nucleotidyltransferase</keyword>
<dbReference type="InterPro" id="IPR025877">
    <property type="entry name" value="MobA-like_NTP_Trfase"/>
</dbReference>
<keyword evidence="4" id="KW-0963">Cytoplasm</keyword>
<comment type="catalytic activity">
    <reaction evidence="4">
        <text>Mo-molybdopterin + GTP + H(+) = Mo-molybdopterin guanine dinucleotide + diphosphate</text>
        <dbReference type="Rhea" id="RHEA:34243"/>
        <dbReference type="ChEBI" id="CHEBI:15378"/>
        <dbReference type="ChEBI" id="CHEBI:33019"/>
        <dbReference type="ChEBI" id="CHEBI:37565"/>
        <dbReference type="ChEBI" id="CHEBI:71302"/>
        <dbReference type="ChEBI" id="CHEBI:71310"/>
        <dbReference type="EC" id="2.7.7.77"/>
    </reaction>
</comment>
<evidence type="ECO:0000256" key="2">
    <source>
        <dbReference type="ARBA" id="ARBA00023134"/>
    </source>
</evidence>
<dbReference type="EC" id="2.7.7.77" evidence="4"/>
<dbReference type="Gene3D" id="3.90.550.10">
    <property type="entry name" value="Spore Coat Polysaccharide Biosynthesis Protein SpsA, Chain A"/>
    <property type="match status" value="1"/>
</dbReference>
<sequence>MGDIAVAILAGGESSRLGGNDKGLLTLAGKPLVEYLLAELAVDYSSLYFIANRNQQAYSRFGFPVYSDLKQGFHGPLMGIATALHYSEKPWTLIVPCDAPRINRQCIKQLINERDNSESDIIFARDSQFKFPVLALIKTTLLDSLLQALEDGDRKIVKWYFQHKNSSVEIDKYFTANINTAENLQEFEAALVAKKAKALNYQLLRGRVPVDAAVCRTAILGVAAFSGTGKTTLLTKLLPLLRQGGLNVAVIKHAHHLFDVDKPGKDSYNIRQAGAQQVLLSSARRVALMVENLEEKDRELAELLTFIDCANIDLIMVEGFKKEPFAKLELHRESCEKPLICSGDSAVLALAADSNCDEKPATVMALDLNDTEAIAAFIIYYVAAYAEV</sequence>
<feature type="binding site" evidence="4">
    <location>
        <begin position="9"/>
        <end position="11"/>
    </location>
    <ligand>
        <name>GTP</name>
        <dbReference type="ChEBI" id="CHEBI:37565"/>
    </ligand>
</feature>